<evidence type="ECO:0000313" key="2">
    <source>
        <dbReference type="WBParaSite" id="nRc.2.0.1.t46802-RA"/>
    </source>
</evidence>
<name>A0A915L7K7_ROMCU</name>
<sequence>MLMQCVKPNYSVFVDDFPFYGHPKPLGLGNPQSASALQTLSASAAGFRHLYIPSHQSYYQADCFRIKEKKGKWLRHNTKNVTECYRSMLKIIFYPRVDSVNFWNQND</sequence>
<reference evidence="2" key="1">
    <citation type="submission" date="2022-11" db="UniProtKB">
        <authorList>
            <consortium name="WormBaseParasite"/>
        </authorList>
    </citation>
    <scope>IDENTIFICATION</scope>
</reference>
<accession>A0A915L7K7</accession>
<keyword evidence="1" id="KW-1185">Reference proteome</keyword>
<proteinExistence type="predicted"/>
<dbReference type="Proteomes" id="UP000887565">
    <property type="component" value="Unplaced"/>
</dbReference>
<protein>
    <submittedName>
        <fullName evidence="2">Uncharacterized protein</fullName>
    </submittedName>
</protein>
<evidence type="ECO:0000313" key="1">
    <source>
        <dbReference type="Proteomes" id="UP000887565"/>
    </source>
</evidence>
<dbReference type="AlphaFoldDB" id="A0A915L7K7"/>
<organism evidence="1 2">
    <name type="scientific">Romanomermis culicivorax</name>
    <name type="common">Nematode worm</name>
    <dbReference type="NCBI Taxonomy" id="13658"/>
    <lineage>
        <taxon>Eukaryota</taxon>
        <taxon>Metazoa</taxon>
        <taxon>Ecdysozoa</taxon>
        <taxon>Nematoda</taxon>
        <taxon>Enoplea</taxon>
        <taxon>Dorylaimia</taxon>
        <taxon>Mermithida</taxon>
        <taxon>Mermithoidea</taxon>
        <taxon>Mermithidae</taxon>
        <taxon>Romanomermis</taxon>
    </lineage>
</organism>
<dbReference type="WBParaSite" id="nRc.2.0.1.t46802-RA">
    <property type="protein sequence ID" value="nRc.2.0.1.t46802-RA"/>
    <property type="gene ID" value="nRc.2.0.1.g46802"/>
</dbReference>